<protein>
    <recommendedName>
        <fullName evidence="7">PABS domain-containing protein</fullName>
    </recommendedName>
</protein>
<evidence type="ECO:0000256" key="6">
    <source>
        <dbReference type="SAM" id="Phobius"/>
    </source>
</evidence>
<comment type="caution">
    <text evidence="4">Lacks conserved residue(s) required for the propagation of feature annotation.</text>
</comment>
<dbReference type="Proteomes" id="UP001168167">
    <property type="component" value="Unassembled WGS sequence"/>
</dbReference>
<dbReference type="CDD" id="cd06174">
    <property type="entry name" value="MFS"/>
    <property type="match status" value="1"/>
</dbReference>
<evidence type="ECO:0000256" key="4">
    <source>
        <dbReference type="PROSITE-ProRule" id="PRU00354"/>
    </source>
</evidence>
<name>A0ABT7QKA5_9GAMM</name>
<keyword evidence="6" id="KW-1133">Transmembrane helix</keyword>
<feature type="transmembrane region" description="Helical" evidence="6">
    <location>
        <begin position="179"/>
        <end position="205"/>
    </location>
</feature>
<dbReference type="PROSITE" id="PS51006">
    <property type="entry name" value="PABS_2"/>
    <property type="match status" value="1"/>
</dbReference>
<comment type="similarity">
    <text evidence="1">Belongs to the spermidine/spermine synthase family.</text>
</comment>
<dbReference type="Gene3D" id="3.40.50.150">
    <property type="entry name" value="Vaccinia Virus protein VP39"/>
    <property type="match status" value="1"/>
</dbReference>
<dbReference type="InterPro" id="IPR036259">
    <property type="entry name" value="MFS_trans_sf"/>
</dbReference>
<dbReference type="InterPro" id="IPR029063">
    <property type="entry name" value="SAM-dependent_MTases_sf"/>
</dbReference>
<feature type="transmembrane region" description="Helical" evidence="6">
    <location>
        <begin position="496"/>
        <end position="517"/>
    </location>
</feature>
<feature type="region of interest" description="Disordered" evidence="5">
    <location>
        <begin position="18"/>
        <end position="56"/>
    </location>
</feature>
<feature type="transmembrane region" description="Helical" evidence="6">
    <location>
        <begin position="68"/>
        <end position="88"/>
    </location>
</feature>
<feature type="transmembrane region" description="Helical" evidence="6">
    <location>
        <begin position="100"/>
        <end position="120"/>
    </location>
</feature>
<keyword evidence="6" id="KW-0472">Membrane</keyword>
<feature type="transmembrane region" description="Helical" evidence="6">
    <location>
        <begin position="291"/>
        <end position="312"/>
    </location>
</feature>
<keyword evidence="9" id="KW-1185">Reference proteome</keyword>
<evidence type="ECO:0000256" key="2">
    <source>
        <dbReference type="ARBA" id="ARBA00022679"/>
    </source>
</evidence>
<gene>
    <name evidence="8" type="ORF">NQX30_01900</name>
</gene>
<feature type="transmembrane region" description="Helical" evidence="6">
    <location>
        <begin position="324"/>
        <end position="344"/>
    </location>
</feature>
<feature type="transmembrane region" description="Helical" evidence="6">
    <location>
        <begin position="400"/>
        <end position="426"/>
    </location>
</feature>
<organism evidence="8 9">
    <name type="scientific">Candidatus Doriopsillibacter californiensis</name>
    <dbReference type="NCBI Taxonomy" id="2970740"/>
    <lineage>
        <taxon>Bacteria</taxon>
        <taxon>Pseudomonadati</taxon>
        <taxon>Pseudomonadota</taxon>
        <taxon>Gammaproteobacteria</taxon>
        <taxon>Candidatus Tethybacterales</taxon>
        <taxon>Candidatus Persebacteraceae</taxon>
        <taxon>Candidatus Doriopsillibacter</taxon>
    </lineage>
</organism>
<feature type="transmembrane region" description="Helical" evidence="6">
    <location>
        <begin position="249"/>
        <end position="270"/>
    </location>
</feature>
<keyword evidence="6" id="KW-0812">Transmembrane</keyword>
<accession>A0ABT7QKA5</accession>
<proteinExistence type="inferred from homology"/>
<feature type="transmembrane region" description="Helical" evidence="6">
    <location>
        <begin position="132"/>
        <end position="153"/>
    </location>
</feature>
<dbReference type="EMBL" id="JANQAO010000001">
    <property type="protein sequence ID" value="MDM5147134.1"/>
    <property type="molecule type" value="Genomic_DNA"/>
</dbReference>
<evidence type="ECO:0000313" key="9">
    <source>
        <dbReference type="Proteomes" id="UP001168167"/>
    </source>
</evidence>
<reference evidence="8" key="1">
    <citation type="submission" date="2022-08" db="EMBL/GenBank/DDBJ databases">
        <authorList>
            <person name="Dzunkova M."/>
            <person name="La Clair J."/>
            <person name="Tyml T."/>
            <person name="Doud D."/>
            <person name="Schulz F."/>
            <person name="Piquer S."/>
            <person name="Porcel Sanchis D."/>
            <person name="Osborn A."/>
            <person name="Robinson D."/>
            <person name="Louie K.B."/>
            <person name="Bowen B.P."/>
            <person name="Bowers R."/>
            <person name="Lee J."/>
            <person name="Arnau Llombart V."/>
            <person name="Diaz Villanueva W."/>
            <person name="Gosliner T."/>
            <person name="Northen T."/>
            <person name="Cheng J.-F."/>
            <person name="Burkart M.D."/>
            <person name="Woyke T."/>
        </authorList>
    </citation>
    <scope>NUCLEOTIDE SEQUENCE</scope>
    <source>
        <strain evidence="8">Df01</strain>
    </source>
</reference>
<feature type="domain" description="PABS" evidence="7">
    <location>
        <begin position="509"/>
        <end position="772"/>
    </location>
</feature>
<feature type="transmembrane region" description="Helical" evidence="6">
    <location>
        <begin position="470"/>
        <end position="489"/>
    </location>
</feature>
<feature type="transmembrane region" description="Helical" evidence="6">
    <location>
        <begin position="438"/>
        <end position="458"/>
    </location>
</feature>
<feature type="compositionally biased region" description="Low complexity" evidence="5">
    <location>
        <begin position="947"/>
        <end position="956"/>
    </location>
</feature>
<keyword evidence="3 4" id="KW-0620">Polyamine biosynthesis</keyword>
<dbReference type="InterPro" id="IPR030374">
    <property type="entry name" value="PABS"/>
</dbReference>
<feature type="transmembrane region" description="Helical" evidence="6">
    <location>
        <begin position="217"/>
        <end position="237"/>
    </location>
</feature>
<feature type="compositionally biased region" description="Basic and acidic residues" evidence="5">
    <location>
        <begin position="915"/>
        <end position="931"/>
    </location>
</feature>
<evidence type="ECO:0000256" key="3">
    <source>
        <dbReference type="ARBA" id="ARBA00023115"/>
    </source>
</evidence>
<evidence type="ECO:0000313" key="8">
    <source>
        <dbReference type="EMBL" id="MDM5147134.1"/>
    </source>
</evidence>
<dbReference type="PANTHER" id="PTHR43317:SF1">
    <property type="entry name" value="THERMOSPERMINE SYNTHASE ACAULIS5"/>
    <property type="match status" value="1"/>
</dbReference>
<evidence type="ECO:0000256" key="1">
    <source>
        <dbReference type="ARBA" id="ARBA00007867"/>
    </source>
</evidence>
<dbReference type="PANTHER" id="PTHR43317">
    <property type="entry name" value="THERMOSPERMINE SYNTHASE ACAULIS5"/>
    <property type="match status" value="1"/>
</dbReference>
<evidence type="ECO:0000259" key="7">
    <source>
        <dbReference type="PROSITE" id="PS51006"/>
    </source>
</evidence>
<comment type="caution">
    <text evidence="8">The sequence shown here is derived from an EMBL/GenBank/DDBJ whole genome shotgun (WGS) entry which is preliminary data.</text>
</comment>
<keyword evidence="2 4" id="KW-0808">Transferase</keyword>
<dbReference type="CDD" id="cd02440">
    <property type="entry name" value="AdoMet_MTases"/>
    <property type="match status" value="1"/>
</dbReference>
<feature type="transmembrane region" description="Helical" evidence="6">
    <location>
        <begin position="356"/>
        <end position="380"/>
    </location>
</feature>
<dbReference type="Pfam" id="PF01564">
    <property type="entry name" value="Spermine_synth"/>
    <property type="match status" value="1"/>
</dbReference>
<dbReference type="SUPFAM" id="SSF103473">
    <property type="entry name" value="MFS general substrate transporter"/>
    <property type="match status" value="1"/>
</dbReference>
<dbReference type="SUPFAM" id="SSF53335">
    <property type="entry name" value="S-adenosyl-L-methionine-dependent methyltransferases"/>
    <property type="match status" value="1"/>
</dbReference>
<reference evidence="8" key="2">
    <citation type="journal article" date="2023" name="Microbiome">
        <title>Synthase-selected sorting approach identifies a beta-lactone synthase in a nudibranch symbiotic bacterium.</title>
        <authorList>
            <person name="Dzunkova M."/>
            <person name="La Clair J.J."/>
            <person name="Tyml T."/>
            <person name="Doud D."/>
            <person name="Schulz F."/>
            <person name="Piquer-Esteban S."/>
            <person name="Porcel Sanchis D."/>
            <person name="Osborn A."/>
            <person name="Robinson D."/>
            <person name="Louie K.B."/>
            <person name="Bowen B.P."/>
            <person name="Bowers R.M."/>
            <person name="Lee J."/>
            <person name="Arnau V."/>
            <person name="Diaz-Villanueva W."/>
            <person name="Stepanauskas R."/>
            <person name="Gosliner T."/>
            <person name="Date S.V."/>
            <person name="Northen T.R."/>
            <person name="Cheng J.F."/>
            <person name="Burkart M.D."/>
            <person name="Woyke T."/>
        </authorList>
    </citation>
    <scope>NUCLEOTIDE SEQUENCE</scope>
    <source>
        <strain evidence="8">Df01</strain>
    </source>
</reference>
<feature type="compositionally biased region" description="Polar residues" evidence="5">
    <location>
        <begin position="18"/>
        <end position="43"/>
    </location>
</feature>
<sequence length="1091" mass="119005">MTLTDKDNYLSNSVTESDIPTATISHPPDTSATELLKSATPTTDGGHEIREMNPPPQAPAVKDSLQKWWYYAIFAASGFSALIYESLWTRYLKIFLGHAAYAQALVLAIFLLGLAGGSALVARFSTRLTRPLLAYVAVEAVLALAAIYFHHIYVATLDWALNFALPATQTIEAATLLKWGLAAALIFPQALLLGATFPLLSAGMLRLWDKRPGEIIAMLYFTNFLGAAIGVLCNSFLLLPALGLPGAGAVGSMINFAIAALVWILILRYGEGKQPPPPAISYPYKLSRLEWILIVVAAVTGLSSFIYEIMWVRMISLLLGASTHSFEIVLGVFIAGLALGSLLVKQRIDKVAEPLVLLGSIQVVMGCLAMVSLLAYPFLFEQYIAQWSTEARDTTAYVKHLLFGAGLATALMLPVTICAGMTLPLITRLLMAQRGEASLGIVYAANTIGSIIGVFLAVHVLLTHVGVKNGILIGALADVLLGIGLFAYVGRRLFSFTATSFTTAVLAVTLLFGNIPLQYAAAGVFRHGQAIGENQKIVFYRDGKTASISVLERTNGLKSDKSIRTNGKIDAAIVYDNQSDNYSSDEMTMTMLGLLPLLARPDARTAANIGFGSGLTTRTLLQSSKLQRVDNIEIEPMVIAGAQQMGEKVAPVFSDPRNHFIIDDAKSAFIRTGGKYDIIVSGPSNPWISGVASLFTKEFYRRVRTSLAQDGVFVQWTPLYESSPQLVASIARALSEEFSDFRMYLSSSSDLVIITVADGQVPPLLSAIFADDNAREFFGYYGFHSAPDVEQLFVGDKKHMLPYYESFNTPANSDYFPYLEHHAPLSFFTKTHYIWPNVRSLPVPVMEMAGDWKMSPEAVAALPRSPLANEIASARKLFASLKEENGELIRLINAMQSLSCYSNRHDTTENEEENTVIKRSEHGSDNPESKVDLTLSSTNSEEEENNADMAANNNNGNNAGKYMLSVSSLITRLMPHISRENMLVVWELLEEEGCVAEQLADAGSIAGIYTQFWRALSLRDATTLADTTQELFSYSDFNTQSGQIVLLSAMAAQYQLGNYSRVLSLINQLPLVNPTIHHATRFIAAQAATKI</sequence>
<evidence type="ECO:0000256" key="5">
    <source>
        <dbReference type="SAM" id="MobiDB-lite"/>
    </source>
</evidence>
<feature type="region of interest" description="Disordered" evidence="5">
    <location>
        <begin position="903"/>
        <end position="956"/>
    </location>
</feature>